<feature type="coiled-coil region" evidence="2">
    <location>
        <begin position="111"/>
        <end position="178"/>
    </location>
</feature>
<dbReference type="InterPro" id="IPR027267">
    <property type="entry name" value="AH/BAR_dom_sf"/>
</dbReference>
<dbReference type="Pfam" id="PF06730">
    <property type="entry name" value="FAM92"/>
    <property type="match status" value="1"/>
</dbReference>
<comment type="subcellular location">
    <subcellularLocation>
        <location evidence="1">Cytoplasm</location>
        <location evidence="1">Cytoskeleton</location>
        <location evidence="1">Microtubule organizing center</location>
        <location evidence="1">Centrosome</location>
        <location evidence="1">Centriole</location>
    </subcellularLocation>
</comment>
<comment type="caution">
    <text evidence="4">The sequence shown here is derived from an EMBL/GenBank/DDBJ whole genome shotgun (WGS) entry which is preliminary data.</text>
</comment>
<evidence type="ECO:0000256" key="1">
    <source>
        <dbReference type="ARBA" id="ARBA00004114"/>
    </source>
</evidence>
<sequence length="343" mass="39773">MNNLLSRDVQVKSMEQTVKHAERYMGEICSLLASYTRKTAKLRDKADLLVAQLFDFSSREDPELQIGLKNMAEDLAMVQDYRQAQVERLETRVVAPLKAYGDIVKNKRADLKKFSTDVNRELKELQKLEKIRLRNPADRQSIAEVNAQKASNNAQCSIKQLEESIKDFQRQKLEDIKRIFTDFITVEMLFHAKALEIYAHTYHNLEAINIQKDLELFNGRIKMADSLAGLLDTPLTSSSSPLMSRYPSPPLASPKSQRLRSMLASTTGQIHRQQHSQYPDTVRRSRNTLQRQRGMEEEEEVEEEDEEEEEEGEEEISESETEGQHTSRQSYAAQYTQMRRWQK</sequence>
<dbReference type="EMBL" id="JBCEZU010000112">
    <property type="protein sequence ID" value="KAK9528283.1"/>
    <property type="molecule type" value="Genomic_DNA"/>
</dbReference>
<proteinExistence type="predicted"/>
<evidence type="ECO:0000256" key="2">
    <source>
        <dbReference type="SAM" id="Coils"/>
    </source>
</evidence>
<keyword evidence="6" id="KW-1185">Reference proteome</keyword>
<gene>
    <name evidence="4" type="ORF">VZT92_014756</name>
    <name evidence="5" type="ORF">VZT92_014773</name>
</gene>
<dbReference type="AlphaFoldDB" id="A0AAW1F0T8"/>
<dbReference type="GO" id="GO:0036064">
    <property type="term" value="C:ciliary basal body"/>
    <property type="evidence" value="ECO:0007669"/>
    <property type="project" value="TreeGrafter"/>
</dbReference>
<feature type="compositionally biased region" description="Acidic residues" evidence="3">
    <location>
        <begin position="296"/>
        <end position="321"/>
    </location>
</feature>
<dbReference type="Proteomes" id="UP001488805">
    <property type="component" value="Unassembled WGS sequence"/>
</dbReference>
<dbReference type="GO" id="GO:0035869">
    <property type="term" value="C:ciliary transition zone"/>
    <property type="evidence" value="ECO:0007669"/>
    <property type="project" value="TreeGrafter"/>
</dbReference>
<feature type="region of interest" description="Disordered" evidence="3">
    <location>
        <begin position="237"/>
        <end position="343"/>
    </location>
</feature>
<feature type="compositionally biased region" description="Low complexity" evidence="3">
    <location>
        <begin position="237"/>
        <end position="246"/>
    </location>
</feature>
<organism evidence="4 6">
    <name type="scientific">Zoarces viviparus</name>
    <name type="common">Viviparous eelpout</name>
    <name type="synonym">Blennius viviparus</name>
    <dbReference type="NCBI Taxonomy" id="48416"/>
    <lineage>
        <taxon>Eukaryota</taxon>
        <taxon>Metazoa</taxon>
        <taxon>Chordata</taxon>
        <taxon>Craniata</taxon>
        <taxon>Vertebrata</taxon>
        <taxon>Euteleostomi</taxon>
        <taxon>Actinopterygii</taxon>
        <taxon>Neopterygii</taxon>
        <taxon>Teleostei</taxon>
        <taxon>Neoteleostei</taxon>
        <taxon>Acanthomorphata</taxon>
        <taxon>Eupercaria</taxon>
        <taxon>Perciformes</taxon>
        <taxon>Cottioidei</taxon>
        <taxon>Zoarcales</taxon>
        <taxon>Zoarcidae</taxon>
        <taxon>Zoarcinae</taxon>
        <taxon>Zoarces</taxon>
    </lineage>
</organism>
<dbReference type="EMBL" id="JBCEZU010000112">
    <property type="protein sequence ID" value="KAK9528302.1"/>
    <property type="molecule type" value="Genomic_DNA"/>
</dbReference>
<reference evidence="4 6" key="1">
    <citation type="journal article" date="2024" name="Genome Biol. Evol.">
        <title>Chromosome-level genome assembly of the viviparous eelpout Zoarces viviparus.</title>
        <authorList>
            <person name="Fuhrmann N."/>
            <person name="Brasseur M.V."/>
            <person name="Bakowski C.E."/>
            <person name="Podsiadlowski L."/>
            <person name="Prost S."/>
            <person name="Krehenwinkel H."/>
            <person name="Mayer C."/>
        </authorList>
    </citation>
    <scope>NUCLEOTIDE SEQUENCE [LARGE SCALE GENOMIC DNA]</scope>
    <source>
        <strain evidence="4">NO-MEL_2022_Ind0_liver</strain>
    </source>
</reference>
<dbReference type="Gene3D" id="1.20.1270.60">
    <property type="entry name" value="Arfaptin homology (AH) domain/BAR domain"/>
    <property type="match status" value="1"/>
</dbReference>
<dbReference type="PANTHER" id="PTHR21223">
    <property type="entry name" value="CBY1-INTERACTING BAR DOMAIN-CONTAINING PROTEIN HOMOLOG"/>
    <property type="match status" value="1"/>
</dbReference>
<name>A0AAW1F0T8_ZOAVI</name>
<evidence type="ECO:0000313" key="6">
    <source>
        <dbReference type="Proteomes" id="UP001488805"/>
    </source>
</evidence>
<evidence type="ECO:0000313" key="5">
    <source>
        <dbReference type="EMBL" id="KAK9528302.1"/>
    </source>
</evidence>
<evidence type="ECO:0000256" key="3">
    <source>
        <dbReference type="SAM" id="MobiDB-lite"/>
    </source>
</evidence>
<feature type="compositionally biased region" description="Polar residues" evidence="3">
    <location>
        <begin position="324"/>
        <end position="343"/>
    </location>
</feature>
<feature type="compositionally biased region" description="Polar residues" evidence="3">
    <location>
        <begin position="263"/>
        <end position="279"/>
    </location>
</feature>
<accession>A0AAW1F0T8</accession>
<protein>
    <recommendedName>
        <fullName evidence="7">Protein FAM92B</fullName>
    </recommendedName>
</protein>
<evidence type="ECO:0000313" key="4">
    <source>
        <dbReference type="EMBL" id="KAK9528283.1"/>
    </source>
</evidence>
<evidence type="ECO:0008006" key="7">
    <source>
        <dbReference type="Google" id="ProtNLM"/>
    </source>
</evidence>
<dbReference type="SUPFAM" id="SSF103657">
    <property type="entry name" value="BAR/IMD domain-like"/>
    <property type="match status" value="1"/>
</dbReference>
<dbReference type="PANTHER" id="PTHR21223:SF3">
    <property type="entry name" value="CBY1-INTERACTING BAR DOMAIN-CONTAINING PROTEIN 2"/>
    <property type="match status" value="1"/>
</dbReference>
<dbReference type="GO" id="GO:0005814">
    <property type="term" value="C:centriole"/>
    <property type="evidence" value="ECO:0007669"/>
    <property type="project" value="UniProtKB-SubCell"/>
</dbReference>
<dbReference type="InterPro" id="IPR009602">
    <property type="entry name" value="CBAR/FAM92"/>
</dbReference>
<keyword evidence="2" id="KW-0175">Coiled coil</keyword>
<dbReference type="GO" id="GO:0060271">
    <property type="term" value="P:cilium assembly"/>
    <property type="evidence" value="ECO:0007669"/>
    <property type="project" value="TreeGrafter"/>
</dbReference>